<proteinExistence type="predicted"/>
<keyword evidence="3" id="KW-1185">Reference proteome</keyword>
<name>S9V263_9TRYP</name>
<evidence type="ECO:0000313" key="2">
    <source>
        <dbReference type="EMBL" id="EPY16915.1"/>
    </source>
</evidence>
<protein>
    <submittedName>
        <fullName evidence="2">Uncharacterized protein</fullName>
    </submittedName>
</protein>
<feature type="region of interest" description="Disordered" evidence="1">
    <location>
        <begin position="434"/>
        <end position="474"/>
    </location>
</feature>
<evidence type="ECO:0000313" key="3">
    <source>
        <dbReference type="Proteomes" id="UP000015354"/>
    </source>
</evidence>
<comment type="caution">
    <text evidence="2">The sequence shown here is derived from an EMBL/GenBank/DDBJ whole genome shotgun (WGS) entry which is preliminary data.</text>
</comment>
<feature type="compositionally biased region" description="Polar residues" evidence="1">
    <location>
        <begin position="267"/>
        <end position="282"/>
    </location>
</feature>
<accession>S9V263</accession>
<sequence>MDIASFPLLAKRMQNYNNRKTAGNLMMTNDYLVHTLAQNDPTLHFFSLTRSLADEIIASATSLFEEKPPQEAHRANRVLRAMQAHHAINSIHVDGQALGKLVAFDARLNRNDDASTLPHTGDRANSEGEAKADTDSDYYFNYYLFENNPSAPKAKLTQHVLLSFYHFPIRSLFLNELPLGMHNEHHNQVLLGIINLVAHLSGVYAFGAVDTFLPPTEKDGGAARPHHPHHRHGTLALLDLSNNEALWRVETRESRDLRDSLYVQESSGASPLSSDTTRTIVRTPNTSNTSNLNTYQVLPLTRTEAMVDQRRATLLVLLGKVLFFSDSIAAAASGDPPHHPARSSLQKVCLGDGRMGDFSFLHLLNYPGAKQQGPTEERYTLNRALVHVDFSGNHLVDNLSFERVRQLFLSGVPPRRVDLVVHLEANYWRGSPSRNIKYTVPGSGSDPEEEEEEPERAASRDGGSQAPAPPPADARMVVDRFGTLARVAGQLLQQQVDWTATLYGRRTSDGAQGDEPERGRVPSGGHAAPASSTGHAEDGDTASHTNASDAPFTAAAEKVPLQLGLSGHDKLRLRIQKRIENGEGEILDKYYYLKMLPFLGN</sequence>
<feature type="region of interest" description="Disordered" evidence="1">
    <location>
        <begin position="504"/>
        <end position="547"/>
    </location>
</feature>
<dbReference type="EMBL" id="ATMH01010802">
    <property type="protein sequence ID" value="EPY16915.1"/>
    <property type="molecule type" value="Genomic_DNA"/>
</dbReference>
<reference evidence="2 3" key="1">
    <citation type="journal article" date="2013" name="PLoS ONE">
        <title>Predicting the Proteins of Angomonas deanei, Strigomonas culicis and Their Respective Endosymbionts Reveals New Aspects of the Trypanosomatidae Family.</title>
        <authorList>
            <person name="Motta M.C."/>
            <person name="Martins A.C."/>
            <person name="de Souza S.S."/>
            <person name="Catta-Preta C.M."/>
            <person name="Silva R."/>
            <person name="Klein C.C."/>
            <person name="de Almeida L.G."/>
            <person name="de Lima Cunha O."/>
            <person name="Ciapina L.P."/>
            <person name="Brocchi M."/>
            <person name="Colabardini A.C."/>
            <person name="de Araujo Lima B."/>
            <person name="Machado C.R."/>
            <person name="de Almeida Soares C.M."/>
            <person name="Probst C.M."/>
            <person name="de Menezes C.B."/>
            <person name="Thompson C.E."/>
            <person name="Bartholomeu D.C."/>
            <person name="Gradia D.F."/>
            <person name="Pavoni D.P."/>
            <person name="Grisard E.C."/>
            <person name="Fantinatti-Garboggini F."/>
            <person name="Marchini F.K."/>
            <person name="Rodrigues-Luiz G.F."/>
            <person name="Wagner G."/>
            <person name="Goldman G.H."/>
            <person name="Fietto J.L."/>
            <person name="Elias M.C."/>
            <person name="Goldman M.H."/>
            <person name="Sagot M.F."/>
            <person name="Pereira M."/>
            <person name="Stoco P.H."/>
            <person name="de Mendonca-Neto R.P."/>
            <person name="Teixeira S.M."/>
            <person name="Maciel T.E."/>
            <person name="de Oliveira Mendes T.A."/>
            <person name="Urmenyi T.P."/>
            <person name="de Souza W."/>
            <person name="Schenkman S."/>
            <person name="de Vasconcelos A.T."/>
        </authorList>
    </citation>
    <scope>NUCLEOTIDE SEQUENCE [LARGE SCALE GENOMIC DNA]</scope>
</reference>
<dbReference type="Proteomes" id="UP000015354">
    <property type="component" value="Unassembled WGS sequence"/>
</dbReference>
<dbReference type="AlphaFoldDB" id="S9V263"/>
<evidence type="ECO:0000256" key="1">
    <source>
        <dbReference type="SAM" id="MobiDB-lite"/>
    </source>
</evidence>
<feature type="region of interest" description="Disordered" evidence="1">
    <location>
        <begin position="267"/>
        <end position="287"/>
    </location>
</feature>
<organism evidence="2 3">
    <name type="scientific">Strigomonas culicis</name>
    <dbReference type="NCBI Taxonomy" id="28005"/>
    <lineage>
        <taxon>Eukaryota</taxon>
        <taxon>Discoba</taxon>
        <taxon>Euglenozoa</taxon>
        <taxon>Kinetoplastea</taxon>
        <taxon>Metakinetoplastina</taxon>
        <taxon>Trypanosomatida</taxon>
        <taxon>Trypanosomatidae</taxon>
        <taxon>Strigomonadinae</taxon>
        <taxon>Strigomonas</taxon>
    </lineage>
</organism>
<gene>
    <name evidence="2" type="ORF">STCU_10913</name>
</gene>